<dbReference type="Proteomes" id="UP000011841">
    <property type="component" value="Chromosome"/>
</dbReference>
<organism evidence="2 3">
    <name type="scientific">Bradyrhizobium oligotrophicum S58</name>
    <dbReference type="NCBI Taxonomy" id="1245469"/>
    <lineage>
        <taxon>Bacteria</taxon>
        <taxon>Pseudomonadati</taxon>
        <taxon>Pseudomonadota</taxon>
        <taxon>Alphaproteobacteria</taxon>
        <taxon>Hyphomicrobiales</taxon>
        <taxon>Nitrobacteraceae</taxon>
        <taxon>Bradyrhizobium</taxon>
    </lineage>
</organism>
<dbReference type="PATRIC" id="fig|1245469.3.peg.4776"/>
<dbReference type="AlphaFoldDB" id="M4ZWD6"/>
<gene>
    <name evidence="2" type="ORF">S58_46690</name>
</gene>
<protein>
    <recommendedName>
        <fullName evidence="4">Sulfur globule protein</fullName>
    </recommendedName>
</protein>
<sequence>MGLLAGGVIALMMVPVTASARGGFHHGGGFYHGFGHHGFGGFGPGFGIGFGFGYPYYGGYPGYYYPYTYEDLGGCYVIRKRVRTAHGWRTRPVEVCE</sequence>
<evidence type="ECO:0008006" key="4">
    <source>
        <dbReference type="Google" id="ProtNLM"/>
    </source>
</evidence>
<reference evidence="2 3" key="1">
    <citation type="journal article" date="2013" name="Appl. Environ. Microbiol.">
        <title>Genome analysis suggests that the soil oligotrophic bacterium Agromonas oligotrophica (Bradyrhizobium oligotrophicum) is a nitrogen-fixing symbiont of Aeschynomene indica.</title>
        <authorList>
            <person name="Okubo T."/>
            <person name="Fukushima S."/>
            <person name="Itakura M."/>
            <person name="Oshima K."/>
            <person name="Longtonglang A."/>
            <person name="Teaumroong N."/>
            <person name="Mitsui H."/>
            <person name="Hattori M."/>
            <person name="Hattori R."/>
            <person name="Hattori T."/>
            <person name="Minamisawa K."/>
        </authorList>
    </citation>
    <scope>NUCLEOTIDE SEQUENCE [LARGE SCALE GENOMIC DNA]</scope>
    <source>
        <strain evidence="2 3">S58</strain>
    </source>
</reference>
<proteinExistence type="predicted"/>
<evidence type="ECO:0000313" key="2">
    <source>
        <dbReference type="EMBL" id="BAM90650.1"/>
    </source>
</evidence>
<evidence type="ECO:0000313" key="3">
    <source>
        <dbReference type="Proteomes" id="UP000011841"/>
    </source>
</evidence>
<dbReference type="KEGG" id="aol:S58_46690"/>
<feature type="chain" id="PRO_5004062683" description="Sulfur globule protein" evidence="1">
    <location>
        <begin position="21"/>
        <end position="97"/>
    </location>
</feature>
<keyword evidence="1" id="KW-0732">Signal</keyword>
<keyword evidence="3" id="KW-1185">Reference proteome</keyword>
<dbReference type="eggNOG" id="ENOG502ZVCE">
    <property type="taxonomic scope" value="Bacteria"/>
</dbReference>
<name>M4ZWD6_9BRAD</name>
<dbReference type="HOGENOM" id="CLU_145371_0_0_5"/>
<accession>M4ZWD6</accession>
<feature type="signal peptide" evidence="1">
    <location>
        <begin position="1"/>
        <end position="20"/>
    </location>
</feature>
<evidence type="ECO:0000256" key="1">
    <source>
        <dbReference type="SAM" id="SignalP"/>
    </source>
</evidence>
<dbReference type="EMBL" id="AP012603">
    <property type="protein sequence ID" value="BAM90650.1"/>
    <property type="molecule type" value="Genomic_DNA"/>
</dbReference>